<dbReference type="Pfam" id="PF01297">
    <property type="entry name" value="ZnuA"/>
    <property type="match status" value="1"/>
</dbReference>
<organism evidence="7 8">
    <name type="scientific">Aeromicrobium endophyticum</name>
    <dbReference type="NCBI Taxonomy" id="2292704"/>
    <lineage>
        <taxon>Bacteria</taxon>
        <taxon>Bacillati</taxon>
        <taxon>Actinomycetota</taxon>
        <taxon>Actinomycetes</taxon>
        <taxon>Propionibacteriales</taxon>
        <taxon>Nocardioidaceae</taxon>
        <taxon>Aeromicrobium</taxon>
    </lineage>
</organism>
<dbReference type="PROSITE" id="PS51257">
    <property type="entry name" value="PROKAR_LIPOPROTEIN"/>
    <property type="match status" value="1"/>
</dbReference>
<sequence length="319" mass="33580">MKRTLALLAVIPLVSLAACGGSSDDGGAGRGGDKVSVAASFYPFAYAVQQVGGDLVDVQNLTAPGVEPHDLELKPKQVGAVQDADLVVYEKHFQAAVDEAVEQADRSDDDTVDVADVVTLKPTQAGGEEEHGDEGHDHEDEGHDHGDEDPHTWLDPDNMIAITKAVESRLAKIDPAHADQYAANATAFEGELTTLGDDFATGLETCTTRTIVTSHAAFQYLAARYGLTQVPIAGIDPSNEPSPAQLADITKLVKAQGITTIFTEELVSPAIADTIAKETGATTATLDPIEGLSADTKGETYLTLMRKNLDTLKKANGCS</sequence>
<evidence type="ECO:0000313" key="7">
    <source>
        <dbReference type="EMBL" id="REK69724.1"/>
    </source>
</evidence>
<dbReference type="SUPFAM" id="SSF53807">
    <property type="entry name" value="Helical backbone' metal receptor"/>
    <property type="match status" value="1"/>
</dbReference>
<evidence type="ECO:0000313" key="8">
    <source>
        <dbReference type="Proteomes" id="UP000265581"/>
    </source>
</evidence>
<dbReference type="RefSeq" id="WP_119704323.1">
    <property type="nucleotide sequence ID" value="NZ_JBHSOI010000002.1"/>
</dbReference>
<dbReference type="OrthoDB" id="9810636at2"/>
<dbReference type="GO" id="GO:0046872">
    <property type="term" value="F:metal ion binding"/>
    <property type="evidence" value="ECO:0007669"/>
    <property type="project" value="InterPro"/>
</dbReference>
<evidence type="ECO:0000256" key="5">
    <source>
        <dbReference type="SAM" id="MobiDB-lite"/>
    </source>
</evidence>
<dbReference type="AlphaFoldDB" id="A0A371P190"/>
<evidence type="ECO:0000256" key="4">
    <source>
        <dbReference type="RuleBase" id="RU003512"/>
    </source>
</evidence>
<evidence type="ECO:0000256" key="3">
    <source>
        <dbReference type="ARBA" id="ARBA00022729"/>
    </source>
</evidence>
<keyword evidence="8" id="KW-1185">Reference proteome</keyword>
<dbReference type="GO" id="GO:0007155">
    <property type="term" value="P:cell adhesion"/>
    <property type="evidence" value="ECO:0007669"/>
    <property type="project" value="InterPro"/>
</dbReference>
<accession>A0A371P190</accession>
<gene>
    <name evidence="7" type="ORF">DX116_11000</name>
</gene>
<evidence type="ECO:0000256" key="6">
    <source>
        <dbReference type="SAM" id="SignalP"/>
    </source>
</evidence>
<feature type="compositionally biased region" description="Basic and acidic residues" evidence="5">
    <location>
        <begin position="133"/>
        <end position="154"/>
    </location>
</feature>
<name>A0A371P190_9ACTN</name>
<keyword evidence="2 4" id="KW-0813">Transport</keyword>
<evidence type="ECO:0000256" key="2">
    <source>
        <dbReference type="ARBA" id="ARBA00022448"/>
    </source>
</evidence>
<proteinExistence type="inferred from homology"/>
<reference evidence="7 8" key="1">
    <citation type="submission" date="2018-08" db="EMBL/GenBank/DDBJ databases">
        <title>Aeromicrobium sp. M2KJ-4, whole genome shotgun sequence.</title>
        <authorList>
            <person name="Tuo L."/>
        </authorList>
    </citation>
    <scope>NUCLEOTIDE SEQUENCE [LARGE SCALE GENOMIC DNA]</scope>
    <source>
        <strain evidence="7 8">M2KJ-4</strain>
    </source>
</reference>
<feature type="region of interest" description="Disordered" evidence="5">
    <location>
        <begin position="121"/>
        <end position="155"/>
    </location>
</feature>
<dbReference type="InterPro" id="IPR006128">
    <property type="entry name" value="Lipoprotein_PsaA-like"/>
</dbReference>
<dbReference type="EMBL" id="QUBR01000002">
    <property type="protein sequence ID" value="REK69724.1"/>
    <property type="molecule type" value="Genomic_DNA"/>
</dbReference>
<dbReference type="PANTHER" id="PTHR42953:SF3">
    <property type="entry name" value="HIGH-AFFINITY ZINC UPTAKE SYSTEM PROTEIN ZNUA"/>
    <property type="match status" value="1"/>
</dbReference>
<feature type="signal peptide" evidence="6">
    <location>
        <begin position="1"/>
        <end position="17"/>
    </location>
</feature>
<dbReference type="InterPro" id="IPR050492">
    <property type="entry name" value="Bact_metal-bind_prot9"/>
</dbReference>
<feature type="chain" id="PRO_5016788042" evidence="6">
    <location>
        <begin position="18"/>
        <end position="319"/>
    </location>
</feature>
<comment type="similarity">
    <text evidence="1 4">Belongs to the bacterial solute-binding protein 9 family.</text>
</comment>
<evidence type="ECO:0000256" key="1">
    <source>
        <dbReference type="ARBA" id="ARBA00011028"/>
    </source>
</evidence>
<dbReference type="PANTHER" id="PTHR42953">
    <property type="entry name" value="HIGH-AFFINITY ZINC UPTAKE SYSTEM PROTEIN ZNUA-RELATED"/>
    <property type="match status" value="1"/>
</dbReference>
<dbReference type="InterPro" id="IPR006129">
    <property type="entry name" value="AdhesinB"/>
</dbReference>
<dbReference type="PRINTS" id="PR00691">
    <property type="entry name" value="ADHESINB"/>
</dbReference>
<keyword evidence="3 6" id="KW-0732">Signal</keyword>
<dbReference type="InterPro" id="IPR006127">
    <property type="entry name" value="ZnuA-like"/>
</dbReference>
<comment type="caution">
    <text evidence="7">The sequence shown here is derived from an EMBL/GenBank/DDBJ whole genome shotgun (WGS) entry which is preliminary data.</text>
</comment>
<protein>
    <submittedName>
        <fullName evidence="7">Zinc ABC transporter substrate-binding protein</fullName>
    </submittedName>
</protein>
<dbReference type="GO" id="GO:0030001">
    <property type="term" value="P:metal ion transport"/>
    <property type="evidence" value="ECO:0007669"/>
    <property type="project" value="InterPro"/>
</dbReference>
<dbReference type="PRINTS" id="PR00690">
    <property type="entry name" value="ADHESNFAMILY"/>
</dbReference>
<dbReference type="Gene3D" id="3.40.50.1980">
    <property type="entry name" value="Nitrogenase molybdenum iron protein domain"/>
    <property type="match status" value="2"/>
</dbReference>
<dbReference type="Proteomes" id="UP000265581">
    <property type="component" value="Unassembled WGS sequence"/>
</dbReference>